<dbReference type="EMBL" id="JANPWB010000014">
    <property type="protein sequence ID" value="KAJ1094835.1"/>
    <property type="molecule type" value="Genomic_DNA"/>
</dbReference>
<evidence type="ECO:0000256" key="1">
    <source>
        <dbReference type="SAM" id="MobiDB-lite"/>
    </source>
</evidence>
<organism evidence="2 3">
    <name type="scientific">Pleurodeles waltl</name>
    <name type="common">Iberian ribbed newt</name>
    <dbReference type="NCBI Taxonomy" id="8319"/>
    <lineage>
        <taxon>Eukaryota</taxon>
        <taxon>Metazoa</taxon>
        <taxon>Chordata</taxon>
        <taxon>Craniata</taxon>
        <taxon>Vertebrata</taxon>
        <taxon>Euteleostomi</taxon>
        <taxon>Amphibia</taxon>
        <taxon>Batrachia</taxon>
        <taxon>Caudata</taxon>
        <taxon>Salamandroidea</taxon>
        <taxon>Salamandridae</taxon>
        <taxon>Pleurodelinae</taxon>
        <taxon>Pleurodeles</taxon>
    </lineage>
</organism>
<evidence type="ECO:0000313" key="3">
    <source>
        <dbReference type="Proteomes" id="UP001066276"/>
    </source>
</evidence>
<sequence length="96" mass="10438">MSERQSQDDAAFLKEQEDLLLAEDIVHVLDATVAQSVSRALVVALQPIARQLKQYALTVPPYGQSTLMPLTATGQERSAPGPEWPHAAPMARLSQS</sequence>
<proteinExistence type="predicted"/>
<comment type="caution">
    <text evidence="2">The sequence shown here is derived from an EMBL/GenBank/DDBJ whole genome shotgun (WGS) entry which is preliminary data.</text>
</comment>
<dbReference type="AlphaFoldDB" id="A0AAV7M458"/>
<reference evidence="2" key="1">
    <citation type="journal article" date="2022" name="bioRxiv">
        <title>Sequencing and chromosome-scale assembly of the giantPleurodeles waltlgenome.</title>
        <authorList>
            <person name="Brown T."/>
            <person name="Elewa A."/>
            <person name="Iarovenko S."/>
            <person name="Subramanian E."/>
            <person name="Araus A.J."/>
            <person name="Petzold A."/>
            <person name="Susuki M."/>
            <person name="Suzuki K.-i.T."/>
            <person name="Hayashi T."/>
            <person name="Toyoda A."/>
            <person name="Oliveira C."/>
            <person name="Osipova E."/>
            <person name="Leigh N.D."/>
            <person name="Simon A."/>
            <person name="Yun M.H."/>
        </authorList>
    </citation>
    <scope>NUCLEOTIDE SEQUENCE</scope>
    <source>
        <strain evidence="2">20211129_DDA</strain>
        <tissue evidence="2">Liver</tissue>
    </source>
</reference>
<evidence type="ECO:0000313" key="2">
    <source>
        <dbReference type="EMBL" id="KAJ1094835.1"/>
    </source>
</evidence>
<protein>
    <submittedName>
        <fullName evidence="2">Uncharacterized protein</fullName>
    </submittedName>
</protein>
<feature type="region of interest" description="Disordered" evidence="1">
    <location>
        <begin position="71"/>
        <end position="96"/>
    </location>
</feature>
<accession>A0AAV7M458</accession>
<dbReference type="Proteomes" id="UP001066276">
    <property type="component" value="Chromosome 10"/>
</dbReference>
<keyword evidence="3" id="KW-1185">Reference proteome</keyword>
<gene>
    <name evidence="2" type="ORF">NDU88_000019</name>
</gene>
<name>A0AAV7M458_PLEWA</name>